<reference evidence="1 2" key="1">
    <citation type="journal article" date="2019" name="Int. J. Syst. Evol. Microbiol.">
        <title>The Global Catalogue of Microorganisms (GCM) 10K type strain sequencing project: providing services to taxonomists for standard genome sequencing and annotation.</title>
        <authorList>
            <consortium name="The Broad Institute Genomics Platform"/>
            <consortium name="The Broad Institute Genome Sequencing Center for Infectious Disease"/>
            <person name="Wu L."/>
            <person name="Ma J."/>
        </authorList>
    </citation>
    <scope>NUCLEOTIDE SEQUENCE [LARGE SCALE GENOMIC DNA]</scope>
    <source>
        <strain evidence="1 2">JCM 12774</strain>
    </source>
</reference>
<accession>A0ABN0YI75</accession>
<proteinExistence type="predicted"/>
<dbReference type="RefSeq" id="WP_343862196.1">
    <property type="nucleotide sequence ID" value="NZ_BAAACX010000012.1"/>
</dbReference>
<dbReference type="EMBL" id="BAAACX010000012">
    <property type="protein sequence ID" value="GAA0396036.1"/>
    <property type="molecule type" value="Genomic_DNA"/>
</dbReference>
<evidence type="ECO:0000313" key="1">
    <source>
        <dbReference type="EMBL" id="GAA0396036.1"/>
    </source>
</evidence>
<gene>
    <name evidence="1" type="ORF">GCM10008933_28320</name>
</gene>
<comment type="caution">
    <text evidence="1">The sequence shown here is derived from an EMBL/GenBank/DDBJ whole genome shotgun (WGS) entry which is preliminary data.</text>
</comment>
<keyword evidence="2" id="KW-1185">Reference proteome</keyword>
<protein>
    <submittedName>
        <fullName evidence="1">Uncharacterized protein</fullName>
    </submittedName>
</protein>
<organism evidence="1 2">
    <name type="scientific">Paenibacillus motobuensis</name>
    <dbReference type="NCBI Taxonomy" id="295324"/>
    <lineage>
        <taxon>Bacteria</taxon>
        <taxon>Bacillati</taxon>
        <taxon>Bacillota</taxon>
        <taxon>Bacilli</taxon>
        <taxon>Bacillales</taxon>
        <taxon>Paenibacillaceae</taxon>
        <taxon>Paenibacillus</taxon>
    </lineage>
</organism>
<name>A0ABN0YI75_9BACL</name>
<sequence>MNLPFKFISPFQTVLPGGIVIRYYPKSSGLGRTVLFLKYALLDQAFVIGYINRTGGTSSVNNRFAGLNQAGGSAKSLRQPDFKSDVL</sequence>
<evidence type="ECO:0000313" key="2">
    <source>
        <dbReference type="Proteomes" id="UP001500340"/>
    </source>
</evidence>
<dbReference type="Proteomes" id="UP001500340">
    <property type="component" value="Unassembled WGS sequence"/>
</dbReference>